<proteinExistence type="predicted"/>
<feature type="region of interest" description="Disordered" evidence="1">
    <location>
        <begin position="1"/>
        <end position="22"/>
    </location>
</feature>
<name>A0A0H2S5S3_9AGAM</name>
<organism evidence="2 3">
    <name type="scientific">Schizopora paradoxa</name>
    <dbReference type="NCBI Taxonomy" id="27342"/>
    <lineage>
        <taxon>Eukaryota</taxon>
        <taxon>Fungi</taxon>
        <taxon>Dikarya</taxon>
        <taxon>Basidiomycota</taxon>
        <taxon>Agaricomycotina</taxon>
        <taxon>Agaricomycetes</taxon>
        <taxon>Hymenochaetales</taxon>
        <taxon>Schizoporaceae</taxon>
        <taxon>Schizopora</taxon>
    </lineage>
</organism>
<evidence type="ECO:0000256" key="1">
    <source>
        <dbReference type="SAM" id="MobiDB-lite"/>
    </source>
</evidence>
<gene>
    <name evidence="2" type="ORF">SCHPADRAFT_67300</name>
</gene>
<dbReference type="AlphaFoldDB" id="A0A0H2S5S3"/>
<dbReference type="InParanoid" id="A0A0H2S5S3"/>
<protein>
    <submittedName>
        <fullName evidence="2">Uncharacterized protein</fullName>
    </submittedName>
</protein>
<keyword evidence="3" id="KW-1185">Reference proteome</keyword>
<evidence type="ECO:0000313" key="3">
    <source>
        <dbReference type="Proteomes" id="UP000053477"/>
    </source>
</evidence>
<evidence type="ECO:0000313" key="2">
    <source>
        <dbReference type="EMBL" id="KLO19562.1"/>
    </source>
</evidence>
<reference evidence="2 3" key="1">
    <citation type="submission" date="2015-04" db="EMBL/GenBank/DDBJ databases">
        <title>Complete genome sequence of Schizopora paradoxa KUC8140, a cosmopolitan wood degrader in East Asia.</title>
        <authorList>
            <consortium name="DOE Joint Genome Institute"/>
            <person name="Min B."/>
            <person name="Park H."/>
            <person name="Jang Y."/>
            <person name="Kim J.-J."/>
            <person name="Kim K.H."/>
            <person name="Pangilinan J."/>
            <person name="Lipzen A."/>
            <person name="Riley R."/>
            <person name="Grigoriev I.V."/>
            <person name="Spatafora J.W."/>
            <person name="Choi I.-G."/>
        </authorList>
    </citation>
    <scope>NUCLEOTIDE SEQUENCE [LARGE SCALE GENOMIC DNA]</scope>
    <source>
        <strain evidence="2 3">KUC8140</strain>
    </source>
</reference>
<dbReference type="Proteomes" id="UP000053477">
    <property type="component" value="Unassembled WGS sequence"/>
</dbReference>
<accession>A0A0H2S5S3</accession>
<dbReference type="EMBL" id="KQ085886">
    <property type="protein sequence ID" value="KLO19562.1"/>
    <property type="molecule type" value="Genomic_DNA"/>
</dbReference>
<sequence length="162" mass="17066">MSRLLQSRCPQPVSLASRSMSRNGKKAAKASYKCAQFLSPRFHLSTNSHSITMKFFAPLVASVVAALVSSANADFSSPFSLFRGRATTDPTIISPVDGSVLLLGDLANVTWSTDGFDAPTCGAIVNTALYLASGGAIAEDGSPGSISKSLLQPFFRFLDLLS</sequence>